<evidence type="ECO:0000313" key="8">
    <source>
        <dbReference type="EMBL" id="EPH08452.1"/>
    </source>
</evidence>
<dbReference type="eggNOG" id="COG1215">
    <property type="taxonomic scope" value="Bacteria"/>
</dbReference>
<evidence type="ECO:0000256" key="5">
    <source>
        <dbReference type="ARBA" id="ARBA00023136"/>
    </source>
</evidence>
<dbReference type="PATRIC" id="fig|883165.3.peg.1088"/>
<keyword evidence="4 6" id="KW-1133">Transmembrane helix</keyword>
<keyword evidence="3 6" id="KW-0812">Transmembrane</keyword>
<evidence type="ECO:0000256" key="4">
    <source>
        <dbReference type="ARBA" id="ARBA00022989"/>
    </source>
</evidence>
<evidence type="ECO:0000256" key="1">
    <source>
        <dbReference type="ARBA" id="ARBA00004141"/>
    </source>
</evidence>
<protein>
    <recommendedName>
        <fullName evidence="7">GtrA/DPMS transmembrane domain-containing protein</fullName>
    </recommendedName>
</protein>
<sequence length="121" mass="13676">MIDKKLIKYLLVGILNTIIGFGIIFGLMFAGISPEISNLSGYSIGIVISYILNKIFTFQSKTKSKIEFIKFILAMLMAYILNFITLKICLSLSINPYISQILAGGIYTISRFLLSKFWVFK</sequence>
<dbReference type="AlphaFoldDB" id="S3XGK5"/>
<feature type="transmembrane region" description="Helical" evidence="6">
    <location>
        <begin position="68"/>
        <end position="88"/>
    </location>
</feature>
<name>S3XGK5_9BACT</name>
<comment type="similarity">
    <text evidence="2">Belongs to the GtrA family.</text>
</comment>
<keyword evidence="5 6" id="KW-0472">Membrane</keyword>
<dbReference type="EMBL" id="AGYD01000010">
    <property type="protein sequence ID" value="EPH08452.1"/>
    <property type="molecule type" value="Genomic_DNA"/>
</dbReference>
<evidence type="ECO:0000256" key="3">
    <source>
        <dbReference type="ARBA" id="ARBA00022692"/>
    </source>
</evidence>
<dbReference type="RefSeq" id="WP_016646930.1">
    <property type="nucleotide sequence ID" value="NZ_KE340327.1"/>
</dbReference>
<dbReference type="GO" id="GO:0000271">
    <property type="term" value="P:polysaccharide biosynthetic process"/>
    <property type="evidence" value="ECO:0007669"/>
    <property type="project" value="InterPro"/>
</dbReference>
<reference evidence="8 9" key="1">
    <citation type="submission" date="2013-06" db="EMBL/GenBank/DDBJ databases">
        <title>The Genome Sequence of Campylobacter ureolyticus ACS-301-V-SCH3B.</title>
        <authorList>
            <consortium name="The Broad Institute Genomics Platform"/>
            <person name="Earl A."/>
            <person name="Ward D."/>
            <person name="Feldgarden M."/>
            <person name="Gevers D."/>
            <person name="Saerens B."/>
            <person name="Vaneechoutte M."/>
            <person name="Walker B."/>
            <person name="Young S."/>
            <person name="Zeng Q."/>
            <person name="Gargeya S."/>
            <person name="Fitzgerald M."/>
            <person name="Haas B."/>
            <person name="Abouelleil A."/>
            <person name="Allen A.W."/>
            <person name="Alvarado L."/>
            <person name="Arachchi H.M."/>
            <person name="Berlin A.M."/>
            <person name="Chapman S.B."/>
            <person name="Gainer-Dewar J."/>
            <person name="Goldberg J."/>
            <person name="Griggs A."/>
            <person name="Gujja S."/>
            <person name="Hansen M."/>
            <person name="Howarth C."/>
            <person name="Imamovic A."/>
            <person name="Ireland A."/>
            <person name="Larimer J."/>
            <person name="McCowan C."/>
            <person name="Murphy C."/>
            <person name="Pearson M."/>
            <person name="Poon T.W."/>
            <person name="Priest M."/>
            <person name="Roberts A."/>
            <person name="Saif S."/>
            <person name="Shea T."/>
            <person name="Sisk P."/>
            <person name="Sykes S."/>
            <person name="Wortman J."/>
            <person name="Nusbaum C."/>
            <person name="Birren B."/>
        </authorList>
    </citation>
    <scope>NUCLEOTIDE SEQUENCE [LARGE SCALE GENOMIC DNA]</scope>
    <source>
        <strain evidence="8 9">ACS-301-V-Sch3b</strain>
    </source>
</reference>
<organism evidence="8 9">
    <name type="scientific">Campylobacter ureolyticus ACS-301-V-Sch3b</name>
    <dbReference type="NCBI Taxonomy" id="883165"/>
    <lineage>
        <taxon>Bacteria</taxon>
        <taxon>Pseudomonadati</taxon>
        <taxon>Campylobacterota</taxon>
        <taxon>Epsilonproteobacteria</taxon>
        <taxon>Campylobacterales</taxon>
        <taxon>Campylobacteraceae</taxon>
        <taxon>Campylobacter</taxon>
    </lineage>
</organism>
<keyword evidence="9" id="KW-1185">Reference proteome</keyword>
<comment type="caution">
    <text evidence="8">The sequence shown here is derived from an EMBL/GenBank/DDBJ whole genome shotgun (WGS) entry which is preliminary data.</text>
</comment>
<dbReference type="PANTHER" id="PTHR38459:SF1">
    <property type="entry name" value="PROPHAGE BACTOPRENOL-LINKED GLUCOSE TRANSLOCASE HOMOLOG"/>
    <property type="match status" value="1"/>
</dbReference>
<gene>
    <name evidence="8" type="ORF">HMPREF9309_01075</name>
</gene>
<evidence type="ECO:0000256" key="2">
    <source>
        <dbReference type="ARBA" id="ARBA00009399"/>
    </source>
</evidence>
<dbReference type="InterPro" id="IPR051401">
    <property type="entry name" value="GtrA_CellWall_Glycosyl"/>
</dbReference>
<evidence type="ECO:0000256" key="6">
    <source>
        <dbReference type="SAM" id="Phobius"/>
    </source>
</evidence>
<evidence type="ECO:0000313" key="9">
    <source>
        <dbReference type="Proteomes" id="UP000014539"/>
    </source>
</evidence>
<dbReference type="Pfam" id="PF04138">
    <property type="entry name" value="GtrA_DPMS_TM"/>
    <property type="match status" value="1"/>
</dbReference>
<feature type="transmembrane region" description="Helical" evidence="6">
    <location>
        <begin position="9"/>
        <end position="33"/>
    </location>
</feature>
<feature type="transmembrane region" description="Helical" evidence="6">
    <location>
        <begin position="39"/>
        <end position="56"/>
    </location>
</feature>
<dbReference type="PANTHER" id="PTHR38459">
    <property type="entry name" value="PROPHAGE BACTOPRENOL-LINKED GLUCOSE TRANSLOCASE HOMOLOG"/>
    <property type="match status" value="1"/>
</dbReference>
<dbReference type="HOGENOM" id="CLU_083873_4_4_7"/>
<comment type="subcellular location">
    <subcellularLocation>
        <location evidence="1">Membrane</location>
        <topology evidence="1">Multi-pass membrane protein</topology>
    </subcellularLocation>
</comment>
<proteinExistence type="inferred from homology"/>
<feature type="transmembrane region" description="Helical" evidence="6">
    <location>
        <begin position="94"/>
        <end position="114"/>
    </location>
</feature>
<dbReference type="Proteomes" id="UP000014539">
    <property type="component" value="Unassembled WGS sequence"/>
</dbReference>
<evidence type="ECO:0000259" key="7">
    <source>
        <dbReference type="Pfam" id="PF04138"/>
    </source>
</evidence>
<feature type="domain" description="GtrA/DPMS transmembrane" evidence="7">
    <location>
        <begin position="8"/>
        <end position="120"/>
    </location>
</feature>
<dbReference type="GO" id="GO:0005886">
    <property type="term" value="C:plasma membrane"/>
    <property type="evidence" value="ECO:0007669"/>
    <property type="project" value="TreeGrafter"/>
</dbReference>
<accession>S3XGK5</accession>
<dbReference type="InterPro" id="IPR007267">
    <property type="entry name" value="GtrA_DPMS_TM"/>
</dbReference>